<dbReference type="AlphaFoldDB" id="Q4D3J3"/>
<dbReference type="PaxDb" id="353153-Q4D3J3"/>
<reference evidence="1 2" key="1">
    <citation type="journal article" date="2005" name="Science">
        <title>The genome sequence of Trypanosoma cruzi, etiologic agent of Chagas disease.</title>
        <authorList>
            <person name="El-Sayed N.M."/>
            <person name="Myler P.J."/>
            <person name="Bartholomeu D.C."/>
            <person name="Nilsson D."/>
            <person name="Aggarwal G."/>
            <person name="Tran A.N."/>
            <person name="Ghedin E."/>
            <person name="Worthey E.A."/>
            <person name="Delcher A.L."/>
            <person name="Blandin G."/>
            <person name="Westenberger S.J."/>
            <person name="Caler E."/>
            <person name="Cerqueira G.C."/>
            <person name="Branche C."/>
            <person name="Haas B."/>
            <person name="Anupama A."/>
            <person name="Arner E."/>
            <person name="Aslund L."/>
            <person name="Attipoe P."/>
            <person name="Bontempi E."/>
            <person name="Bringaud F."/>
            <person name="Burton P."/>
            <person name="Cadag E."/>
            <person name="Campbell D.A."/>
            <person name="Carrington M."/>
            <person name="Crabtree J."/>
            <person name="Darban H."/>
            <person name="da Silveira J.F."/>
            <person name="de Jong P."/>
            <person name="Edwards K."/>
            <person name="Englund P.T."/>
            <person name="Fazelina G."/>
            <person name="Feldblyum T."/>
            <person name="Ferella M."/>
            <person name="Frasch A.C."/>
            <person name="Gull K."/>
            <person name="Horn D."/>
            <person name="Hou L."/>
            <person name="Huang Y."/>
            <person name="Kindlund E."/>
            <person name="Klingbeil M."/>
            <person name="Kluge S."/>
            <person name="Koo H."/>
            <person name="Lacerda D."/>
            <person name="Levin M.J."/>
            <person name="Lorenzi H."/>
            <person name="Louie T."/>
            <person name="Machado C.R."/>
            <person name="McCulloch R."/>
            <person name="McKenna A."/>
            <person name="Mizuno Y."/>
            <person name="Mottram J.C."/>
            <person name="Nelson S."/>
            <person name="Ochaya S."/>
            <person name="Osoegawa K."/>
            <person name="Pai G."/>
            <person name="Parsons M."/>
            <person name="Pentony M."/>
            <person name="Pettersson U."/>
            <person name="Pop M."/>
            <person name="Ramirez J.L."/>
            <person name="Rinta J."/>
            <person name="Robertson L."/>
            <person name="Salzberg S.L."/>
            <person name="Sanchez D.O."/>
            <person name="Seyler A."/>
            <person name="Sharma R."/>
            <person name="Shetty J."/>
            <person name="Simpson A.J."/>
            <person name="Sisk E."/>
            <person name="Tammi M.T."/>
            <person name="Tarleton R."/>
            <person name="Teixeira S."/>
            <person name="Van Aken S."/>
            <person name="Vogt C."/>
            <person name="Ward P.N."/>
            <person name="Wickstead B."/>
            <person name="Wortman J."/>
            <person name="White O."/>
            <person name="Fraser C.M."/>
            <person name="Stuart K.D."/>
            <person name="Andersson B."/>
        </authorList>
    </citation>
    <scope>NUCLEOTIDE SEQUENCE [LARGE SCALE GENOMIC DNA]</scope>
    <source>
        <strain evidence="1 2">CL Brener</strain>
    </source>
</reference>
<dbReference type="RefSeq" id="XP_808954.1">
    <property type="nucleotide sequence ID" value="XM_803861.1"/>
</dbReference>
<dbReference type="InParanoid" id="Q4D3J3"/>
<keyword evidence="2" id="KW-1185">Reference proteome</keyword>
<evidence type="ECO:0000313" key="2">
    <source>
        <dbReference type="Proteomes" id="UP000002296"/>
    </source>
</evidence>
<evidence type="ECO:0000313" key="1">
    <source>
        <dbReference type="EMBL" id="EAN87103.1"/>
    </source>
</evidence>
<dbReference type="KEGG" id="tcr:506573.91"/>
<sequence length="57" mass="6125">DGAASGSEVFFPVDVSFTSCRTVAKVQVVEVVRTETGTPVRFSQESRLVTESYTVPA</sequence>
<dbReference type="STRING" id="353153.Q4D3J3"/>
<feature type="non-terminal residue" evidence="1">
    <location>
        <position position="1"/>
    </location>
</feature>
<name>Q4D3J3_TRYCC</name>
<proteinExistence type="predicted"/>
<comment type="caution">
    <text evidence="1">The sequence shown here is derived from an EMBL/GenBank/DDBJ whole genome shotgun (WGS) entry which is preliminary data.</text>
</comment>
<dbReference type="Proteomes" id="UP000002296">
    <property type="component" value="Unassembled WGS sequence"/>
</dbReference>
<protein>
    <submittedName>
        <fullName evidence="1">Coatomer delta subunit, putative</fullName>
    </submittedName>
</protein>
<dbReference type="GeneID" id="3539484"/>
<gene>
    <name evidence="1" type="ORF">Tc00.1047053506573.91</name>
</gene>
<dbReference type="SMR" id="Q4D3J3"/>
<dbReference type="EMBL" id="AAHK01001090">
    <property type="protein sequence ID" value="EAN87103.1"/>
    <property type="molecule type" value="Genomic_DNA"/>
</dbReference>
<accession>Q4D3J3</accession>
<organism evidence="1 2">
    <name type="scientific">Trypanosoma cruzi (strain CL Brener)</name>
    <dbReference type="NCBI Taxonomy" id="353153"/>
    <lineage>
        <taxon>Eukaryota</taxon>
        <taxon>Discoba</taxon>
        <taxon>Euglenozoa</taxon>
        <taxon>Kinetoplastea</taxon>
        <taxon>Metakinetoplastina</taxon>
        <taxon>Trypanosomatida</taxon>
        <taxon>Trypanosomatidae</taxon>
        <taxon>Trypanosoma</taxon>
        <taxon>Schizotrypanum</taxon>
    </lineage>
</organism>